<dbReference type="RefSeq" id="WP_419193906.1">
    <property type="nucleotide sequence ID" value="NZ_SJPJ01000001.1"/>
</dbReference>
<dbReference type="InterPro" id="IPR055353">
    <property type="entry name" value="DUF7619"/>
</dbReference>
<dbReference type="Pfam" id="PF13229">
    <property type="entry name" value="Beta_helix"/>
    <property type="match status" value="2"/>
</dbReference>
<dbReference type="InterPro" id="IPR039448">
    <property type="entry name" value="Beta_helix"/>
</dbReference>
<dbReference type="Gene3D" id="2.60.120.380">
    <property type="match status" value="1"/>
</dbReference>
<sequence length="2520" mass="270660">MRKSTLLSKLRRRRRTKSLEPIRQKRSRRHILPIEQLEDRRLLAVWSGTLNADTTWTNAEVQEISGDLTVASGVTLTVEPGTIVKLPSANAHLYVNGSLNAHGTTAEKIIFTSIRDDIGGDTNGDGNATTPGRGNWARIQVNGTAAISNAEIRYGGHYFGSMLEVNGGDLTLSDSTVRDSETDGVRVIGSDSVLTNIAFNSNSNAAISMDLNSNPSITGSTMVGNGINAMQVDPGTLTRDLTWDNPGIVYRPDGDITVPNGVTLTINAGQIVKPFGSNTHLFVDGALDIAGTAEDPVVFTSVSDDTHGGDTNGDGDASTPISGHWARILMRDESTNNRIDHAEFHYGGHYFGAMVQAVATDLTVSNSKFVNSETDGLRLDGSDAIITDNFFENNANAAISMDLNSNPDINGFTWSGNGINGMQVDAGPLQKDLTWNNPEVVYRPDGDITVPTGTTLAIDAGQIVKPFGANTHLFVNGTLDITGTVEDPVVFTSIHDDTHGGDTNGDADATSPLPGHWARIQMRDDSINNRIDYAEFHFGGHYFGHMVQAIATDLAVSNSKFVNSETDGLRLDGSDAIITENFFENNANAAISMDLNSNPDINGFTWSGNGINGMQVDAGPLQKDLTWNNPEVVYRPDGDITVPTGTTLAIDAGQIVKPFGANTHLFVNGTLDITGTVEDPVVFTSIHDDTHGGDTNGDADATSPSPGHWARIQMRDDSINNRIDYAEFHFGGHYFGHMVQAIATDLSVSNSKFVSSETDGLRLDDTDAVITNNFFENNANAAISMDLNSNPDINGFTWLGNGINGMQVDAGPLQKDLTWNNPEVVYRPDGDITVPAGLMLTVDAGQIVKPFGTNLQFYVRGILDITGTASDPVVFTSIYDDTHGGDTLGDGDASMPSPGQWARILLLDGSVDSHIEHAEFHYGGHYFGAMVQADASVVTIENSLFRNSETNAIVGSNNASVDATSCLVFDNVGSGVVAASGAFVTVVNNTIDRNSRGILSRGTTSNVNLVNSVVSFNTQGVVSESGGTVTMQFNDVFNPDGTNFVGVDDPTGTDGNISADPKYIDAINARYQLLSGSAVIDAANGDLAPATDYDGNLRFDDPGIANIGIGAEPWYDLGAFERQEGSDPKNLVIENVAVDKMQVGIGDPISISWTVRNDEVLPIDGGWIDVVFASSDEIWDIGDVPIAEIMRTDVLAPGESYNQQTNINAPPSRQGDLFFIVRTDARQQVRESVESDNQAFTSTELDVPELVLDTPLDSSFLGSGELQYYRIDVPGNRTLTISLDSEATSGSTSMFLRQQDIASSVTFDAASPSVFSPDQQLELAETDQTTYYLTVRADSGAAASSPFTLNATLPGFKLSAVSPAVGGNSGELTLDVVGTDLTRIARVTLVSEDNTVVTPMQTRFTDPTSLSVTFDLQGVAAGSYDVRVVSSVPVVEFDEEGNQTTGEVIDGDATLVDAFEVVDEEPTPLTTRLLLPSAARFGRVFPIHLEVINEGMNDVTSPLLLVHSPSGTPLSLTPDFNANTPSQVQVMPLSDRGLPTVMKPGDRVLIPVYASAITEPDSTFVVQDLTVPSTALAWDDVEAYYRDQTTDAQWAETWANFKSLVGDSWGELHDVMRMAATERVMLQPQTTFVAGAELIRDLMIRASFGEQDTSQFLTFPNGMLDPDPFGIGGADESAALGERLTALEEPILACSFAAAERGASGEDVDENEDGCAYFRPRNPVILASMEAWAQTSVIAALSGRNGTLASSLFVEFLNNDAPSYHTFSESHEVVDGTLAHAGFRNSSVTRRVLQTVFNDATHEIGRRLDPRLAAGSPITAEQLPPFESVSFPVESFFSQVGQLDSRLSPWSTKRGGDNESVYFADALHYGGSGDTFSIPNAIAGGVGKTDKSLPEELQRTYGSDVFGDDERRIFGNIILKRIVDENDKTIRIEAKSDLRVFIKDTIDFCPGDLGDGLTVKAATVPLANLEANGWAYDVGFQVEFASEVMNGSIRIPRDFDKDPDDPEPPPEPEPEPEPPTTCTGENVPGEHPECDPGDPPDDVPTVRPRDPNDIRGPAGVGEEGWIRQSELLPYTIRFENDPEQATAAAQEVIVSNPLSDNMDWETLELTGIGFGSQAVQVPAGRQEFSTIMQTTNVDGTPLDAMVDVVFDHETGTVTWSIRSVDPLTGLLPADPFAGFLPVNDESGSGEGFVTYTIRSKADVVTGDAIENQASIVFDINDPIVTNTALNTIDELAPTSSVSQLPEAFSTTAFMVEWSGTDGAIGSGVAAYDVYMSINDGSFQLALADTPATSHEFTGESGNTYSFVSTAVDQVGVRETKTLVAETTTLVIIGAWVNNDNIYDVDKSGDVTAFDALLVINELTDQLVHDSETSRLTPLQPTGYEDRFFDVEADGMLTALDALRVINVLLIPDLVAGEFAQDTIEPIPFSVDWLGDLVDDSDSDNDPFGSPWGEPGMTAIDQQFASQDSFEFDESETSQLRPMIQASKSTTGESVTDGLESSLRMFADDVAEQWRVDQWYR</sequence>
<dbReference type="SMART" id="SM00710">
    <property type="entry name" value="PbH1"/>
    <property type="match status" value="10"/>
</dbReference>
<dbReference type="Pfam" id="PF24595">
    <property type="entry name" value="DUF7619"/>
    <property type="match status" value="2"/>
</dbReference>
<dbReference type="GO" id="GO:0000272">
    <property type="term" value="P:polysaccharide catabolic process"/>
    <property type="evidence" value="ECO:0007669"/>
    <property type="project" value="InterPro"/>
</dbReference>
<dbReference type="EMBL" id="SJPJ01000001">
    <property type="protein sequence ID" value="TWT79454.1"/>
    <property type="molecule type" value="Genomic_DNA"/>
</dbReference>
<dbReference type="InterPro" id="IPR002105">
    <property type="entry name" value="Dockerin_1_rpt"/>
</dbReference>
<feature type="region of interest" description="Disordered" evidence="1">
    <location>
        <begin position="1994"/>
        <end position="2064"/>
    </location>
</feature>
<feature type="domain" description="Right handed beta helix" evidence="2">
    <location>
        <begin position="332"/>
        <end position="425"/>
    </location>
</feature>
<dbReference type="Gene3D" id="2.160.20.10">
    <property type="entry name" value="Single-stranded right-handed beta-helix, Pectin lyase-like"/>
    <property type="match status" value="4"/>
</dbReference>
<comment type="caution">
    <text evidence="4">The sequence shown here is derived from an EMBL/GenBank/DDBJ whole genome shotgun (WGS) entry which is preliminary data.</text>
</comment>
<evidence type="ECO:0008006" key="6">
    <source>
        <dbReference type="Google" id="ProtNLM"/>
    </source>
</evidence>
<dbReference type="Proteomes" id="UP000315010">
    <property type="component" value="Unassembled WGS sequence"/>
</dbReference>
<feature type="domain" description="Right handed beta helix" evidence="2">
    <location>
        <begin position="908"/>
        <end position="1040"/>
    </location>
</feature>
<protein>
    <recommendedName>
        <fullName evidence="6">Right handed beta helix domain-containing protein</fullName>
    </recommendedName>
</protein>
<dbReference type="Gene3D" id="2.60.40.10">
    <property type="entry name" value="Immunoglobulins"/>
    <property type="match status" value="1"/>
</dbReference>
<dbReference type="InterPro" id="IPR012334">
    <property type="entry name" value="Pectin_lyas_fold"/>
</dbReference>
<feature type="region of interest" description="Disordered" evidence="1">
    <location>
        <begin position="2470"/>
        <end position="2494"/>
    </location>
</feature>
<organism evidence="4 5">
    <name type="scientific">Novipirellula herctigrandis</name>
    <dbReference type="NCBI Taxonomy" id="2527986"/>
    <lineage>
        <taxon>Bacteria</taxon>
        <taxon>Pseudomonadati</taxon>
        <taxon>Planctomycetota</taxon>
        <taxon>Planctomycetia</taxon>
        <taxon>Pirellulales</taxon>
        <taxon>Pirellulaceae</taxon>
        <taxon>Novipirellula</taxon>
    </lineage>
</organism>
<evidence type="ECO:0000259" key="2">
    <source>
        <dbReference type="Pfam" id="PF13229"/>
    </source>
</evidence>
<dbReference type="InterPro" id="IPR011050">
    <property type="entry name" value="Pectin_lyase_fold/virulence"/>
</dbReference>
<reference evidence="4 5" key="1">
    <citation type="submission" date="2019-02" db="EMBL/GenBank/DDBJ databases">
        <title>Deep-cultivation of Planctomycetes and their phenomic and genomic characterization uncovers novel biology.</title>
        <authorList>
            <person name="Wiegand S."/>
            <person name="Jogler M."/>
            <person name="Boedeker C."/>
            <person name="Pinto D."/>
            <person name="Vollmers J."/>
            <person name="Rivas-Marin E."/>
            <person name="Kohn T."/>
            <person name="Peeters S.H."/>
            <person name="Heuer A."/>
            <person name="Rast P."/>
            <person name="Oberbeckmann S."/>
            <person name="Bunk B."/>
            <person name="Jeske O."/>
            <person name="Meyerdierks A."/>
            <person name="Storesund J.E."/>
            <person name="Kallscheuer N."/>
            <person name="Luecker S."/>
            <person name="Lage O.M."/>
            <person name="Pohl T."/>
            <person name="Merkel B.J."/>
            <person name="Hornburger P."/>
            <person name="Mueller R.-W."/>
            <person name="Bruemmer F."/>
            <person name="Labrenz M."/>
            <person name="Spormann A.M."/>
            <person name="Op Den Camp H."/>
            <person name="Overmann J."/>
            <person name="Amann R."/>
            <person name="Jetten M.S.M."/>
            <person name="Mascher T."/>
            <person name="Medema M.H."/>
            <person name="Devos D.P."/>
            <person name="Kaster A.-K."/>
            <person name="Ovreas L."/>
            <person name="Rohde M."/>
            <person name="Galperin M.Y."/>
            <person name="Jogler C."/>
        </authorList>
    </citation>
    <scope>NUCLEOTIDE SEQUENCE [LARGE SCALE GENOMIC DNA]</scope>
    <source>
        <strain evidence="4 5">CA13</strain>
    </source>
</reference>
<keyword evidence="5" id="KW-1185">Reference proteome</keyword>
<evidence type="ECO:0000313" key="4">
    <source>
        <dbReference type="EMBL" id="TWT79454.1"/>
    </source>
</evidence>
<feature type="compositionally biased region" description="Acidic residues" evidence="1">
    <location>
        <begin position="2001"/>
        <end position="2016"/>
    </location>
</feature>
<dbReference type="Pfam" id="PF00404">
    <property type="entry name" value="Dockerin_1"/>
    <property type="match status" value="1"/>
</dbReference>
<dbReference type="SUPFAM" id="SSF51126">
    <property type="entry name" value="Pectin lyase-like"/>
    <property type="match status" value="5"/>
</dbReference>
<proteinExistence type="predicted"/>
<feature type="domain" description="DUF7619" evidence="3">
    <location>
        <begin position="2183"/>
        <end position="2231"/>
    </location>
</feature>
<evidence type="ECO:0000259" key="3">
    <source>
        <dbReference type="Pfam" id="PF24595"/>
    </source>
</evidence>
<evidence type="ECO:0000256" key="1">
    <source>
        <dbReference type="SAM" id="MobiDB-lite"/>
    </source>
</evidence>
<dbReference type="InterPro" id="IPR013783">
    <property type="entry name" value="Ig-like_fold"/>
</dbReference>
<dbReference type="InterPro" id="IPR006626">
    <property type="entry name" value="PbH1"/>
</dbReference>
<gene>
    <name evidence="4" type="ORF">CA13_08550</name>
</gene>
<dbReference type="GO" id="GO:0004553">
    <property type="term" value="F:hydrolase activity, hydrolyzing O-glycosyl compounds"/>
    <property type="evidence" value="ECO:0007669"/>
    <property type="project" value="InterPro"/>
</dbReference>
<feature type="domain" description="DUF7619" evidence="3">
    <location>
        <begin position="2050"/>
        <end position="2111"/>
    </location>
</feature>
<accession>A0A5C5YWM9</accession>
<name>A0A5C5YWM9_9BACT</name>
<evidence type="ECO:0000313" key="5">
    <source>
        <dbReference type="Proteomes" id="UP000315010"/>
    </source>
</evidence>